<evidence type="ECO:0000313" key="8">
    <source>
        <dbReference type="Proteomes" id="UP000284451"/>
    </source>
</evidence>
<reference evidence="7 8" key="2">
    <citation type="submission" date="2019-01" db="EMBL/GenBank/DDBJ databases">
        <authorList>
            <person name="Li Y."/>
        </authorList>
    </citation>
    <scope>NUCLEOTIDE SEQUENCE [LARGE SCALE GENOMIC DNA]</scope>
    <source>
        <strain evidence="7 8">07D10-4-3</strain>
    </source>
</reference>
<dbReference type="PROSITE" id="PS50893">
    <property type="entry name" value="ABC_TRANSPORTER_2"/>
    <property type="match status" value="1"/>
</dbReference>
<dbReference type="PANTHER" id="PTHR43776:SF7">
    <property type="entry name" value="D,D-DIPEPTIDE TRANSPORT ATP-BINDING PROTEIN DDPF-RELATED"/>
    <property type="match status" value="1"/>
</dbReference>
<evidence type="ECO:0000256" key="5">
    <source>
        <dbReference type="ARBA" id="ARBA00022840"/>
    </source>
</evidence>
<dbReference type="SMART" id="SM00382">
    <property type="entry name" value="AAA"/>
    <property type="match status" value="1"/>
</dbReference>
<comment type="similarity">
    <text evidence="2">Belongs to the ABC transporter superfamily.</text>
</comment>
<name>A0A443K942_9RHOB</name>
<dbReference type="RefSeq" id="WP_128233037.1">
    <property type="nucleotide sequence ID" value="NZ_SAUY01000020.1"/>
</dbReference>
<dbReference type="InterPro" id="IPR027417">
    <property type="entry name" value="P-loop_NTPase"/>
</dbReference>
<evidence type="ECO:0000256" key="1">
    <source>
        <dbReference type="ARBA" id="ARBA00004417"/>
    </source>
</evidence>
<keyword evidence="3" id="KW-0813">Transport</keyword>
<dbReference type="NCBIfam" id="TIGR01727">
    <property type="entry name" value="oligo_HPY"/>
    <property type="match status" value="1"/>
</dbReference>
<comment type="subcellular location">
    <subcellularLocation>
        <location evidence="1">Cell inner membrane</location>
        <topology evidence="1">Peripheral membrane protein</topology>
    </subcellularLocation>
</comment>
<comment type="caution">
    <text evidence="7">The sequence shown here is derived from an EMBL/GenBank/DDBJ whole genome shotgun (WGS) entry which is preliminary data.</text>
</comment>
<evidence type="ECO:0000313" key="7">
    <source>
        <dbReference type="EMBL" id="RWR29284.1"/>
    </source>
</evidence>
<keyword evidence="5 7" id="KW-0067">ATP-binding</keyword>
<keyword evidence="4" id="KW-0547">Nucleotide-binding</keyword>
<dbReference type="GO" id="GO:0016887">
    <property type="term" value="F:ATP hydrolysis activity"/>
    <property type="evidence" value="ECO:0007669"/>
    <property type="project" value="InterPro"/>
</dbReference>
<gene>
    <name evidence="7" type="ORF">D2T29_14655</name>
</gene>
<dbReference type="InterPro" id="IPR013563">
    <property type="entry name" value="Oligopep_ABC_C"/>
</dbReference>
<dbReference type="PROSITE" id="PS00211">
    <property type="entry name" value="ABC_TRANSPORTER_1"/>
    <property type="match status" value="1"/>
</dbReference>
<protein>
    <submittedName>
        <fullName evidence="7">ABC transporter ATP-binding protein</fullName>
    </submittedName>
</protein>
<dbReference type="FunFam" id="3.40.50.300:FF:000016">
    <property type="entry name" value="Oligopeptide ABC transporter ATP-binding component"/>
    <property type="match status" value="1"/>
</dbReference>
<dbReference type="Gene3D" id="3.40.50.300">
    <property type="entry name" value="P-loop containing nucleotide triphosphate hydrolases"/>
    <property type="match status" value="1"/>
</dbReference>
<dbReference type="AlphaFoldDB" id="A0A443K942"/>
<dbReference type="CDD" id="cd03257">
    <property type="entry name" value="ABC_NikE_OppD_transporters"/>
    <property type="match status" value="1"/>
</dbReference>
<dbReference type="InterPro" id="IPR050319">
    <property type="entry name" value="ABC_transp_ATP-bind"/>
</dbReference>
<proteinExistence type="inferred from homology"/>
<dbReference type="InterPro" id="IPR017871">
    <property type="entry name" value="ABC_transporter-like_CS"/>
</dbReference>
<dbReference type="SUPFAM" id="SSF52540">
    <property type="entry name" value="P-loop containing nucleoside triphosphate hydrolases"/>
    <property type="match status" value="1"/>
</dbReference>
<dbReference type="Pfam" id="PF00005">
    <property type="entry name" value="ABC_tran"/>
    <property type="match status" value="1"/>
</dbReference>
<evidence type="ECO:0000256" key="2">
    <source>
        <dbReference type="ARBA" id="ARBA00005417"/>
    </source>
</evidence>
<evidence type="ECO:0000259" key="6">
    <source>
        <dbReference type="PROSITE" id="PS50893"/>
    </source>
</evidence>
<dbReference type="PANTHER" id="PTHR43776">
    <property type="entry name" value="TRANSPORT ATP-BINDING PROTEIN"/>
    <property type="match status" value="1"/>
</dbReference>
<dbReference type="InterPro" id="IPR003593">
    <property type="entry name" value="AAA+_ATPase"/>
</dbReference>
<dbReference type="InterPro" id="IPR003439">
    <property type="entry name" value="ABC_transporter-like_ATP-bd"/>
</dbReference>
<dbReference type="GO" id="GO:0005524">
    <property type="term" value="F:ATP binding"/>
    <property type="evidence" value="ECO:0007669"/>
    <property type="project" value="UniProtKB-KW"/>
</dbReference>
<dbReference type="EMBL" id="SAUY01000020">
    <property type="protein sequence ID" value="RWR29284.1"/>
    <property type="molecule type" value="Genomic_DNA"/>
</dbReference>
<feature type="domain" description="ABC transporter" evidence="6">
    <location>
        <begin position="16"/>
        <end position="255"/>
    </location>
</feature>
<dbReference type="Pfam" id="PF08352">
    <property type="entry name" value="oligo_HPY"/>
    <property type="match status" value="1"/>
</dbReference>
<dbReference type="GO" id="GO:0015833">
    <property type="term" value="P:peptide transport"/>
    <property type="evidence" value="ECO:0007669"/>
    <property type="project" value="InterPro"/>
</dbReference>
<organism evidence="7 8">
    <name type="scientific">Paenirhodobacter populi</name>
    <dbReference type="NCBI Taxonomy" id="2306993"/>
    <lineage>
        <taxon>Bacteria</taxon>
        <taxon>Pseudomonadati</taxon>
        <taxon>Pseudomonadota</taxon>
        <taxon>Alphaproteobacteria</taxon>
        <taxon>Rhodobacterales</taxon>
        <taxon>Rhodobacter group</taxon>
        <taxon>Paenirhodobacter</taxon>
    </lineage>
</organism>
<accession>A0A443K942</accession>
<dbReference type="GO" id="GO:0005886">
    <property type="term" value="C:plasma membrane"/>
    <property type="evidence" value="ECO:0007669"/>
    <property type="project" value="UniProtKB-SubCell"/>
</dbReference>
<reference evidence="7 8" key="1">
    <citation type="submission" date="2019-01" db="EMBL/GenBank/DDBJ databases">
        <title>Sinorhodobacter populi sp. nov. isolated from the symptomatic bark tissue of Populus euramericana canker.</title>
        <authorList>
            <person name="Xu G."/>
        </authorList>
    </citation>
    <scope>NUCLEOTIDE SEQUENCE [LARGE SCALE GENOMIC DNA]</scope>
    <source>
        <strain evidence="7 8">07D10-4-3</strain>
    </source>
</reference>
<sequence length="324" mass="35262">MTPTLSVTGLGIDYEGRTVGLIRRRRAINAVSDVSFDIAPGETLGLVGESGSGKTTVGRAILRRINAAQGRIVFEGQDITRLSGEPLRRLRARMQIVLQDPYTSLNPRQTVAAIVAEPLIVHGLASRAAAREQVLALLDRVGLPEDAADRYPHSFSGGQRQRIGIARALALKPALIVADEPVSALDVSVRAQVVNLMQDLQAELGLSYLFIAHDLAIVRHISHRVAIMYAGRIVEIAPRDEIYDRPIHPYTEALLSAVPVANPAAQRARRRIVHPGESVDIADPPSGCRFHPRCPLASERCRIEAPPLLRKRGAHFAACWNRGG</sequence>
<dbReference type="Proteomes" id="UP000284451">
    <property type="component" value="Unassembled WGS sequence"/>
</dbReference>
<evidence type="ECO:0000256" key="4">
    <source>
        <dbReference type="ARBA" id="ARBA00022741"/>
    </source>
</evidence>
<evidence type="ECO:0000256" key="3">
    <source>
        <dbReference type="ARBA" id="ARBA00022448"/>
    </source>
</evidence>
<dbReference type="GO" id="GO:0055085">
    <property type="term" value="P:transmembrane transport"/>
    <property type="evidence" value="ECO:0007669"/>
    <property type="project" value="UniProtKB-ARBA"/>
</dbReference>